<organism evidence="2">
    <name type="scientific">Spironucleus salmonicida</name>
    <dbReference type="NCBI Taxonomy" id="348837"/>
    <lineage>
        <taxon>Eukaryota</taxon>
        <taxon>Metamonada</taxon>
        <taxon>Diplomonadida</taxon>
        <taxon>Hexamitidae</taxon>
        <taxon>Hexamitinae</taxon>
        <taxon>Spironucleus</taxon>
    </lineage>
</organism>
<gene>
    <name evidence="2" type="ORF">SS50377_10285</name>
    <name evidence="3" type="ORF">SS50377_20071</name>
</gene>
<dbReference type="EMBL" id="AUWU02000001">
    <property type="protein sequence ID" value="KAH0576725.1"/>
    <property type="molecule type" value="Genomic_DNA"/>
</dbReference>
<keyword evidence="1" id="KW-0175">Coiled coil</keyword>
<feature type="coiled-coil region" evidence="1">
    <location>
        <begin position="316"/>
        <end position="363"/>
    </location>
</feature>
<evidence type="ECO:0000313" key="3">
    <source>
        <dbReference type="EMBL" id="KAH0576725.1"/>
    </source>
</evidence>
<reference evidence="2 3" key="1">
    <citation type="journal article" date="2014" name="PLoS Genet.">
        <title>The Genome of Spironucleus salmonicida Highlights a Fish Pathogen Adapted to Fluctuating Environments.</title>
        <authorList>
            <person name="Xu F."/>
            <person name="Jerlstrom-Hultqvist J."/>
            <person name="Einarsson E."/>
            <person name="Astvaldsson A."/>
            <person name="Svard S.G."/>
            <person name="Andersson J.O."/>
        </authorList>
    </citation>
    <scope>NUCLEOTIDE SEQUENCE</scope>
    <source>
        <strain evidence="3">ATCC 50377</strain>
    </source>
</reference>
<dbReference type="VEuPathDB" id="GiardiaDB:SS50377_20071"/>
<reference evidence="3" key="2">
    <citation type="submission" date="2020-12" db="EMBL/GenBank/DDBJ databases">
        <title>New Spironucleus salmonicida genome in near-complete chromosomes.</title>
        <authorList>
            <person name="Xu F."/>
            <person name="Kurt Z."/>
            <person name="Jimenez-Gonzalez A."/>
            <person name="Astvaldsson A."/>
            <person name="Andersson J.O."/>
            <person name="Svard S.G."/>
        </authorList>
    </citation>
    <scope>NUCLEOTIDE SEQUENCE</scope>
    <source>
        <strain evidence="3">ATCC 50377</strain>
    </source>
</reference>
<dbReference type="EMBL" id="KI545952">
    <property type="protein sequence ID" value="EST49360.1"/>
    <property type="molecule type" value="Genomic_DNA"/>
</dbReference>
<evidence type="ECO:0000256" key="1">
    <source>
        <dbReference type="SAM" id="Coils"/>
    </source>
</evidence>
<name>V6LXT2_9EUKA</name>
<dbReference type="Proteomes" id="UP000018208">
    <property type="component" value="Unassembled WGS sequence"/>
</dbReference>
<keyword evidence="4" id="KW-1185">Reference proteome</keyword>
<protein>
    <submittedName>
        <fullName evidence="2">Uncharacterized protein</fullName>
    </submittedName>
</protein>
<sequence length="374" mass="43934">MNQQVLDYYRTFQLTTEHQSDIWDIIEQRAVSLDQTKFHWFVRLQSLIFVTDQIMKDQSTTLEAEFLATKLKGQIISLIQENKPNYQSPLIQLITKFILNAPAAIYTEQLTLLCYLQHNSFSEFLNILLYFPVDGGILGQLLDHFSESQTQQVLNNVQIYVNNSKFSEHLLSGQYNMQIAQIYHSQDMKQVEQLQDTYEEEGQTIVLLKQAENLVGSVEYNPIQQSSVYNKDLYNENLSLIKKIQEYEDTVRILQQDSPQNQVQQLQLELAQTRHAFDQLMNKYQNQKQYTQELEFKSKQYNDKILQFKQLFEQANQRYEDMKRVANERISQLRQGTGDSTELEAARQEITKLKSEKAQLSDITKKLISKLNNK</sequence>
<proteinExistence type="predicted"/>
<accession>V6LXT2</accession>
<evidence type="ECO:0000313" key="2">
    <source>
        <dbReference type="EMBL" id="EST49360.1"/>
    </source>
</evidence>
<feature type="coiled-coil region" evidence="1">
    <location>
        <begin position="191"/>
        <end position="283"/>
    </location>
</feature>
<dbReference type="AlphaFoldDB" id="V6LXT2"/>
<evidence type="ECO:0000313" key="4">
    <source>
        <dbReference type="Proteomes" id="UP000018208"/>
    </source>
</evidence>